<evidence type="ECO:0000313" key="5">
    <source>
        <dbReference type="Proteomes" id="UP001521116"/>
    </source>
</evidence>
<proteinExistence type="predicted"/>
<evidence type="ECO:0000313" key="4">
    <source>
        <dbReference type="EMBL" id="KAL1624268.1"/>
    </source>
</evidence>
<dbReference type="NCBIfam" id="TIGR01809">
    <property type="entry name" value="Shik-DH-AROM"/>
    <property type="match status" value="1"/>
</dbReference>
<protein>
    <recommendedName>
        <fullName evidence="6">Shikimate-5-dehydrogenase</fullName>
    </recommendedName>
</protein>
<dbReference type="PANTHER" id="PTHR21089">
    <property type="entry name" value="SHIKIMATE DEHYDROGENASE"/>
    <property type="match status" value="1"/>
</dbReference>
<accession>A0ABR3SLK4</accession>
<dbReference type="Pfam" id="PF08501">
    <property type="entry name" value="Shikimate_dh_N"/>
    <property type="match status" value="1"/>
</dbReference>
<evidence type="ECO:0000259" key="2">
    <source>
        <dbReference type="Pfam" id="PF08501"/>
    </source>
</evidence>
<dbReference type="PANTHER" id="PTHR21089:SF1">
    <property type="entry name" value="BIFUNCTIONAL 3-DEHYDROQUINATE DEHYDRATASE_SHIKIMATE DEHYDROGENASE, CHLOROPLASTIC"/>
    <property type="match status" value="1"/>
</dbReference>
<evidence type="ECO:0000259" key="3">
    <source>
        <dbReference type="Pfam" id="PF18317"/>
    </source>
</evidence>
<dbReference type="Gene3D" id="3.40.50.720">
    <property type="entry name" value="NAD(P)-binding Rossmann-like Domain"/>
    <property type="match status" value="1"/>
</dbReference>
<dbReference type="InterPro" id="IPR022893">
    <property type="entry name" value="Shikimate_DH_fam"/>
</dbReference>
<comment type="caution">
    <text evidence="4">The sequence shown here is derived from an EMBL/GenBank/DDBJ whole genome shotgun (WGS) entry which is preliminary data.</text>
</comment>
<evidence type="ECO:0008006" key="6">
    <source>
        <dbReference type="Google" id="ProtNLM"/>
    </source>
</evidence>
<dbReference type="EMBL" id="JAJVDC020000110">
    <property type="protein sequence ID" value="KAL1624268.1"/>
    <property type="molecule type" value="Genomic_DNA"/>
</dbReference>
<dbReference type="InterPro" id="IPR036291">
    <property type="entry name" value="NAD(P)-bd_dom_sf"/>
</dbReference>
<dbReference type="Gene3D" id="3.40.50.10860">
    <property type="entry name" value="Leucine Dehydrogenase, chain A, domain 1"/>
    <property type="match status" value="1"/>
</dbReference>
<sequence length="286" mass="31491">MPVSDREFYIFGRNISHSLSPALHNAGFQELGLPYRYSIHESEEVDQTVEELINAPSFGGASVTFPHKLQVGRLLSSLSPSAERIGAVNTIVRTESNGRKLLLGDNTDWSGIKACIVKSSVSDYQSPSALVVGAGGAARAACYALQTLQVPEIIVVNRTRSRAVEMAQHFANTKFRIFESLEELASSGEGDVRLIVACVPADDLTEEKIPRSLFSQKGSGVLIEMAYRPLETGMMKVVKCFPGWEVFRGTDVLEEQAYAQFELWTRERAPMSVMREAMQAEVASRL</sequence>
<feature type="domain" description="Quinate/shikimate 5-dehydrogenase/glutamyl-tRNA reductase" evidence="1">
    <location>
        <begin position="117"/>
        <end position="185"/>
    </location>
</feature>
<dbReference type="InterPro" id="IPR010110">
    <property type="entry name" value="Shikimate_DH_AroM-type"/>
</dbReference>
<evidence type="ECO:0000259" key="1">
    <source>
        <dbReference type="Pfam" id="PF01488"/>
    </source>
</evidence>
<dbReference type="SUPFAM" id="SSF51735">
    <property type="entry name" value="NAD(P)-binding Rossmann-fold domains"/>
    <property type="match status" value="1"/>
</dbReference>
<dbReference type="Pfam" id="PF18317">
    <property type="entry name" value="SDH_C"/>
    <property type="match status" value="1"/>
</dbReference>
<name>A0ABR3SLK4_9PEZI</name>
<gene>
    <name evidence="4" type="ORF">SLS56_007970</name>
</gene>
<dbReference type="Pfam" id="PF01488">
    <property type="entry name" value="Shikimate_DH"/>
    <property type="match status" value="1"/>
</dbReference>
<reference evidence="4 5" key="1">
    <citation type="submission" date="2024-02" db="EMBL/GenBank/DDBJ databases">
        <title>De novo assembly and annotation of 12 fungi associated with fruit tree decline syndrome in Ontario, Canada.</title>
        <authorList>
            <person name="Sulman M."/>
            <person name="Ellouze W."/>
            <person name="Ilyukhin E."/>
        </authorList>
    </citation>
    <scope>NUCLEOTIDE SEQUENCE [LARGE SCALE GENOMIC DNA]</scope>
    <source>
        <strain evidence="4 5">M1-105</strain>
    </source>
</reference>
<keyword evidence="5" id="KW-1185">Reference proteome</keyword>
<dbReference type="SUPFAM" id="SSF53223">
    <property type="entry name" value="Aminoacid dehydrogenase-like, N-terminal domain"/>
    <property type="match status" value="1"/>
</dbReference>
<dbReference type="InterPro" id="IPR013708">
    <property type="entry name" value="Shikimate_DH-bd_N"/>
</dbReference>
<dbReference type="InterPro" id="IPR046346">
    <property type="entry name" value="Aminoacid_DH-like_N_sf"/>
</dbReference>
<dbReference type="InterPro" id="IPR006151">
    <property type="entry name" value="Shikm_DH/Glu-tRNA_Rdtase"/>
</dbReference>
<feature type="domain" description="SDH C-terminal" evidence="3">
    <location>
        <begin position="249"/>
        <end position="279"/>
    </location>
</feature>
<organism evidence="4 5">
    <name type="scientific">Neofusicoccum ribis</name>
    <dbReference type="NCBI Taxonomy" id="45134"/>
    <lineage>
        <taxon>Eukaryota</taxon>
        <taxon>Fungi</taxon>
        <taxon>Dikarya</taxon>
        <taxon>Ascomycota</taxon>
        <taxon>Pezizomycotina</taxon>
        <taxon>Dothideomycetes</taxon>
        <taxon>Dothideomycetes incertae sedis</taxon>
        <taxon>Botryosphaeriales</taxon>
        <taxon>Botryosphaeriaceae</taxon>
        <taxon>Neofusicoccum</taxon>
    </lineage>
</organism>
<dbReference type="InterPro" id="IPR041121">
    <property type="entry name" value="SDH_C"/>
</dbReference>
<dbReference type="Proteomes" id="UP001521116">
    <property type="component" value="Unassembled WGS sequence"/>
</dbReference>
<feature type="domain" description="Shikimate dehydrogenase substrate binding N-terminal" evidence="2">
    <location>
        <begin position="10"/>
        <end position="91"/>
    </location>
</feature>